<evidence type="ECO:0000256" key="2">
    <source>
        <dbReference type="SAM" id="Phobius"/>
    </source>
</evidence>
<name>A0A370CBD8_ASPNG</name>
<feature type="region of interest" description="Disordered" evidence="1">
    <location>
        <begin position="370"/>
        <end position="442"/>
    </location>
</feature>
<dbReference type="Proteomes" id="UP000253845">
    <property type="component" value="Unassembled WGS sequence"/>
</dbReference>
<dbReference type="VEuPathDB" id="FungiDB:M747DRAFT_253550"/>
<keyword evidence="2" id="KW-0812">Transmembrane</keyword>
<proteinExistence type="predicted"/>
<sequence>MGFRDTFESFRQDAQLRVAQTNVVSRHLRRIFTATKELSHSTLAGRDLELLGIKLSELNLEGACSDDHQSFYRPLPKSDLPKIDWDEVQFLEWHEGYSVEPRRVDQTLQSVSNAVWSAWLEEDKEQIWVQRKCYHESPSIATGEHAPNFPYQWQTRGDMEAESLGISHCSFRMYHYADPEEPLRRSEVLPIVGYMRWRLNQFDYIEHRTFPVMVISIFRSQARILQAYHDGQHLYISKSKFLDFTKNCRENYVFWDHGDSGDHPSQPAKGRTCEQQLQLPPTWPSLISPDSPECPRIACPFQPAISNTRPSHSCSFVQAPARHPREIYPTGLGQCAGRHLSLVWGSIATMSPSKQSVAMADMPFIVSTGTKKVDPRTRKLIRSHVMIGKNRGKSRYRQAEADPSTPADTSTDDTSAPPADGAGSSSTSPAAQVPATRLPLDLPRRVGNDMSLIRLADDTTSPAALATILRFTDRAKMEFYPLAVCIVFNKSSRSWILDMLSLDAAYLNAMVITTQSYFGIYKGPDAAQSPHLGKAIRLLRNRLEDEQVRVSNATVMVVIILILHAHIVSDYAAVQHHTQGLRKMVRLRGGLGAFTSNNKLVIDLIRCDVGLAIHSGDKPAFFENRDLDIFVPSELCFTARSRPDPSFVRELDPGLARIWHIMQGFCAQVNLTTKMNGMIPETDFMKTMASVMYPLLHMSFDPGSRDEAIRLALLSYGFDIFLQFRSDPTPYVHLAASYQRCLNGLAKRDDVSPQLWIWLLTVGGLVVFLPAVRRNFRHWLLYYLGSCRVRSWEEMRAILSSFIWIGLVHDKGGKEIFDKLFANLEPGAETFVDQTSSSKLITC</sequence>
<dbReference type="EMBL" id="KZ851902">
    <property type="protein sequence ID" value="RDH24459.1"/>
    <property type="molecule type" value="Genomic_DNA"/>
</dbReference>
<dbReference type="AlphaFoldDB" id="A0A370CBD8"/>
<feature type="transmembrane region" description="Helical" evidence="2">
    <location>
        <begin position="755"/>
        <end position="772"/>
    </location>
</feature>
<dbReference type="PANTHER" id="PTHR37540:SF5">
    <property type="entry name" value="TRANSCRIPTION FACTOR DOMAIN-CONTAINING PROTEIN"/>
    <property type="match status" value="1"/>
</dbReference>
<gene>
    <name evidence="3" type="ORF">M747DRAFT_253550</name>
</gene>
<dbReference type="PANTHER" id="PTHR37540">
    <property type="entry name" value="TRANSCRIPTION FACTOR (ACR-2), PUTATIVE-RELATED-RELATED"/>
    <property type="match status" value="1"/>
</dbReference>
<evidence type="ECO:0000313" key="3">
    <source>
        <dbReference type="EMBL" id="RDH24459.1"/>
    </source>
</evidence>
<protein>
    <recommendedName>
        <fullName evidence="5">Transcription factor domain-containing protein</fullName>
    </recommendedName>
</protein>
<organism evidence="3 4">
    <name type="scientific">Aspergillus niger ATCC 13496</name>
    <dbReference type="NCBI Taxonomy" id="1353008"/>
    <lineage>
        <taxon>Eukaryota</taxon>
        <taxon>Fungi</taxon>
        <taxon>Dikarya</taxon>
        <taxon>Ascomycota</taxon>
        <taxon>Pezizomycotina</taxon>
        <taxon>Eurotiomycetes</taxon>
        <taxon>Eurotiomycetidae</taxon>
        <taxon>Eurotiales</taxon>
        <taxon>Aspergillaceae</taxon>
        <taxon>Aspergillus</taxon>
        <taxon>Aspergillus subgen. Circumdati</taxon>
    </lineage>
</organism>
<evidence type="ECO:0008006" key="5">
    <source>
        <dbReference type="Google" id="ProtNLM"/>
    </source>
</evidence>
<reference evidence="3 4" key="1">
    <citation type="submission" date="2018-07" db="EMBL/GenBank/DDBJ databases">
        <title>Section-level genome sequencing of Aspergillus section Nigri to investigate inter- and intra-species variation.</title>
        <authorList>
            <consortium name="DOE Joint Genome Institute"/>
            <person name="Vesth T.C."/>
            <person name="Nybo J.L."/>
            <person name="Theobald S."/>
            <person name="Frisvad J.C."/>
            <person name="Larsen T.O."/>
            <person name="Nielsen K.F."/>
            <person name="Hoof J.B."/>
            <person name="Brandl J."/>
            <person name="Salamov A."/>
            <person name="Riley R."/>
            <person name="Gladden J.M."/>
            <person name="Phatale P."/>
            <person name="Nielsen M.T."/>
            <person name="Lyhne E.K."/>
            <person name="Kogle M.E."/>
            <person name="Strasser K."/>
            <person name="McDonnell E."/>
            <person name="Barry K."/>
            <person name="Clum A."/>
            <person name="Chen C."/>
            <person name="Nolan M."/>
            <person name="Sandor L."/>
            <person name="Kuo A."/>
            <person name="Lipzen A."/>
            <person name="Hainaut M."/>
            <person name="Drula E."/>
            <person name="Tsang A."/>
            <person name="Magnuson J.K."/>
            <person name="Henrissat B."/>
            <person name="Wiebenga A."/>
            <person name="Simmons B.A."/>
            <person name="Makela M.R."/>
            <person name="De vries R.P."/>
            <person name="Grigoriev I.V."/>
            <person name="Mortensen U.H."/>
            <person name="Baker S.E."/>
            <person name="Andersen M.R."/>
        </authorList>
    </citation>
    <scope>NUCLEOTIDE SEQUENCE [LARGE SCALE GENOMIC DNA]</scope>
    <source>
        <strain evidence="3 4">ATCC 13496</strain>
    </source>
</reference>
<evidence type="ECO:0000313" key="4">
    <source>
        <dbReference type="Proteomes" id="UP000253845"/>
    </source>
</evidence>
<feature type="compositionally biased region" description="Low complexity" evidence="1">
    <location>
        <begin position="401"/>
        <end position="431"/>
    </location>
</feature>
<keyword evidence="2" id="KW-0472">Membrane</keyword>
<keyword evidence="2" id="KW-1133">Transmembrane helix</keyword>
<accession>A0A370CBD8</accession>
<evidence type="ECO:0000256" key="1">
    <source>
        <dbReference type="SAM" id="MobiDB-lite"/>
    </source>
</evidence>